<reference evidence="7 8" key="1">
    <citation type="submission" date="2019-11" db="EMBL/GenBank/DDBJ databases">
        <title>Nocardia sp. nov. CT2-14 isolated from soil.</title>
        <authorList>
            <person name="Kanchanasin P."/>
            <person name="Tanasupawat S."/>
            <person name="Yuki M."/>
            <person name="Kudo T."/>
        </authorList>
    </citation>
    <scope>NUCLEOTIDE SEQUENCE [LARGE SCALE GENOMIC DNA]</scope>
    <source>
        <strain evidence="7 8">CT2-14</strain>
    </source>
</reference>
<dbReference type="InterPro" id="IPR001647">
    <property type="entry name" value="HTH_TetR"/>
</dbReference>
<feature type="compositionally biased region" description="Polar residues" evidence="5">
    <location>
        <begin position="1"/>
        <end position="13"/>
    </location>
</feature>
<feature type="domain" description="HTH tetR-type" evidence="6">
    <location>
        <begin position="32"/>
        <end position="91"/>
    </location>
</feature>
<dbReference type="GO" id="GO:0000976">
    <property type="term" value="F:transcription cis-regulatory region binding"/>
    <property type="evidence" value="ECO:0007669"/>
    <property type="project" value="TreeGrafter"/>
</dbReference>
<evidence type="ECO:0000256" key="3">
    <source>
        <dbReference type="ARBA" id="ARBA00023163"/>
    </source>
</evidence>
<comment type="caution">
    <text evidence="7">The sequence shown here is derived from an EMBL/GenBank/DDBJ whole genome shotgun (WGS) entry which is preliminary data.</text>
</comment>
<organism evidence="7 8">
    <name type="scientific">Nocardia aurantiaca</name>
    <dbReference type="NCBI Taxonomy" id="2675850"/>
    <lineage>
        <taxon>Bacteria</taxon>
        <taxon>Bacillati</taxon>
        <taxon>Actinomycetota</taxon>
        <taxon>Actinomycetes</taxon>
        <taxon>Mycobacteriales</taxon>
        <taxon>Nocardiaceae</taxon>
        <taxon>Nocardia</taxon>
    </lineage>
</organism>
<dbReference type="AlphaFoldDB" id="A0A6I3L2U6"/>
<keyword evidence="3" id="KW-0804">Transcription</keyword>
<dbReference type="PANTHER" id="PTHR30055">
    <property type="entry name" value="HTH-TYPE TRANSCRIPTIONAL REGULATOR RUTR"/>
    <property type="match status" value="1"/>
</dbReference>
<dbReference type="InterPro" id="IPR009057">
    <property type="entry name" value="Homeodomain-like_sf"/>
</dbReference>
<evidence type="ECO:0000256" key="4">
    <source>
        <dbReference type="PROSITE-ProRule" id="PRU00335"/>
    </source>
</evidence>
<evidence type="ECO:0000256" key="5">
    <source>
        <dbReference type="SAM" id="MobiDB-lite"/>
    </source>
</evidence>
<accession>A0A6I3L2U6</accession>
<dbReference type="PANTHER" id="PTHR30055:SF234">
    <property type="entry name" value="HTH-TYPE TRANSCRIPTIONAL REGULATOR BETI"/>
    <property type="match status" value="1"/>
</dbReference>
<proteinExistence type="predicted"/>
<dbReference type="PRINTS" id="PR00455">
    <property type="entry name" value="HTHTETR"/>
</dbReference>
<feature type="region of interest" description="Disordered" evidence="5">
    <location>
        <begin position="1"/>
        <end position="34"/>
    </location>
</feature>
<dbReference type="EMBL" id="WMBB01000007">
    <property type="protein sequence ID" value="MTE14199.1"/>
    <property type="molecule type" value="Genomic_DNA"/>
</dbReference>
<sequence>MKQKNGSLSTSSGRVRDVGTERPNSTPRRDVTRNRGRILAAARRVYRENGATAPNDVIIAAAQVGLSTFYRHFPTRSDLHRALMDELVTAATEIAERADNTEDPWTAFSDVFRHGCVLDDADLALFHNLAAGTPELAAHAAELTARIVTPSLNRAQSAGLLPATLDTDTVVDLMTAAHTAPTAERRDIRASVMLAGLRHPRPV</sequence>
<dbReference type="InterPro" id="IPR050109">
    <property type="entry name" value="HTH-type_TetR-like_transc_reg"/>
</dbReference>
<dbReference type="SUPFAM" id="SSF46689">
    <property type="entry name" value="Homeodomain-like"/>
    <property type="match status" value="1"/>
</dbReference>
<keyword evidence="2 4" id="KW-0238">DNA-binding</keyword>
<feature type="DNA-binding region" description="H-T-H motif" evidence="4">
    <location>
        <begin position="54"/>
        <end position="73"/>
    </location>
</feature>
<evidence type="ECO:0000313" key="8">
    <source>
        <dbReference type="Proteomes" id="UP000432464"/>
    </source>
</evidence>
<dbReference type="Gene3D" id="1.10.357.10">
    <property type="entry name" value="Tetracycline Repressor, domain 2"/>
    <property type="match status" value="1"/>
</dbReference>
<evidence type="ECO:0000259" key="6">
    <source>
        <dbReference type="PROSITE" id="PS50977"/>
    </source>
</evidence>
<gene>
    <name evidence="7" type="ORF">GLP40_15680</name>
</gene>
<protein>
    <submittedName>
        <fullName evidence="7">TetR family transcriptional regulator</fullName>
    </submittedName>
</protein>
<keyword evidence="8" id="KW-1185">Reference proteome</keyword>
<dbReference type="GO" id="GO:0003700">
    <property type="term" value="F:DNA-binding transcription factor activity"/>
    <property type="evidence" value="ECO:0007669"/>
    <property type="project" value="TreeGrafter"/>
</dbReference>
<evidence type="ECO:0000256" key="2">
    <source>
        <dbReference type="ARBA" id="ARBA00023125"/>
    </source>
</evidence>
<name>A0A6I3L2U6_9NOCA</name>
<keyword evidence="1" id="KW-0805">Transcription regulation</keyword>
<evidence type="ECO:0000313" key="7">
    <source>
        <dbReference type="EMBL" id="MTE14199.1"/>
    </source>
</evidence>
<dbReference type="PROSITE" id="PS50977">
    <property type="entry name" value="HTH_TETR_2"/>
    <property type="match status" value="1"/>
</dbReference>
<evidence type="ECO:0000256" key="1">
    <source>
        <dbReference type="ARBA" id="ARBA00023015"/>
    </source>
</evidence>
<dbReference type="Proteomes" id="UP000432464">
    <property type="component" value="Unassembled WGS sequence"/>
</dbReference>